<feature type="compositionally biased region" description="Basic and acidic residues" evidence="1">
    <location>
        <begin position="2123"/>
        <end position="2157"/>
    </location>
</feature>
<protein>
    <submittedName>
        <fullName evidence="5">Uncharacterized protein LOC101894578</fullName>
    </submittedName>
</protein>
<sequence length="2296" mass="250788">MDSSTSRTTTPVTPDTCTASTSSSSTSSAPQYSDEVRRPLQNLDLLPRQGSGSSTKTCEVDLGDEERDTFSPVSSNNHSPEMEHLNQMAGSSTSQMLNGMEEASCSTTSNSSTAKDYKQSFGDLVVTPLKLKINNTLQTVVSTPPPLLPPPASKEEKQRQNEEIVILETSSISSETGSWESVFPATNPPNMGPASSVTIASSAVPQVDVDLTNYCVGFLEKNLGLVASASKSKLLAKEKEDAPSSCSSSTLRNKDLDLEPMVRERTYSAGHNPLTADTSSLFKGISSSSLQRDLLSKADNPMSSSQTSACFIDASSLCDEDEVPPYPKNKQANAPGHHPKDGNADEVPQEEDESPTKKLETFHKSFARCKVKSKDDASQSPTAANPNTTINSTTQQQQQHSRPRSSNSSCSSEENNDKQNETTISNLSDEEKLWKRDHKPSPPAQEEVNGEGDEEEEEEELKISDTNVNCSSNMPQDADSSDSSDMFRIKRETERKYNQYSGPGLPPLANKLLNTHPHHHQHHPHGGGHHVHAHHHHPQSTNNHSDVSYTTDYSSSSPAPSLQWSEHEHRSSSSTAGHNQKMSIEDYDHMAAIKNKCLLPDTPHNSIVHIEPNCSSNTSSIHRDYTLSSSSFSHHRDSGAYCSDATDSPIPMPRTPKRSKFDEANPIISGGSLITDYPEKLCESPSLKRKTENCPIVSGGFTSLDFEPTQPLADEDEEMEVELRNKTKPRKPIAGIASWVVDMSDCQSGGERRKSTSSSSSLETSNSKFRERSDSTSSHKSGCGFYVSLDDMEKKPKEKRSTAIDSPMSKSFNAAPTLSSTRFFVNLSSSEYRPRDPSREEVEAAAAAAKPQNNLQQADNSNSSSQKNLFSMFIDISNGDKKPLKPLRKEPFSLAQRLSTSLTTTQQKKTDEQAMAATATLKSAASSTETLMSKSNQNKIPNSECNPEAGAGETKSLDYKCNFEPPITVAAIRRLSMQQKAQHEANKRHSWGNSGSGTNGIAGPPTDYKRSISLTNNGDGKDGSSGRGGGGGGLMSIIDKIPIISKTSSLSVDSSISPFDDYTGSKSELSTSSGGEREEEAGGQNPQQNRIKKRRRDVQINETFDKSSLASITDGILSKDLSPLSTTDTDDLTFQQDEEQAARETEEALAHLQQSNTSALSIASTSSLSSNRISNIIMETIVEAKETSSPKKVAQNIGMDSLQATIEKQKMLLETVNEHGESSTAGGGGNTFVKLSDMDKPLNLNLKSPERMTSSVGGGSNHRQISRLYRDDNHRSGRPHSWTMSRSTGNSFQNFTSSVENLRSLSRLFPNFSKEISNSLPNDMSLDNMDYIQTDLSNDSSLASSISRSGMDESSMSCRQPRRLGEDLLKMFLQEIATDMVVEVHGRRIKAHKCILRSRCQYFAAMLAGNQATSVVSLQGYSYSAVHFALCHIYSGASHPPDGISLMELAALADLLGLEGLKEVTAHALKTNYCHNFHKPCSGCIDGILQVLPVALNHALDDLYRKCLRWTCRHYLKVWPTRQFAQLPSDILARCRQQIVAYLTSESVLDTVLDCDNLLAQLATYRWGGVCENLVRNILDAAYGYIADHFASLIASDSFLSLGHDRSCHIPRLEGVLLRTASNLTPDQACRSYQRITRLNTVLQAKVIQMPPGLGELAKELQGLQEEDLDWDTEYIRLVSSILSAVEQCLIRQCSRAMRVTAWQRMDLDLRKKIQTLARLTEPLDLKRGKPVSKAFSFGGSTRSQDLQQVKAAIQAHSKRALAQDTQLYKATQTTHDAVQTAERGVQANHDLREGTSRVLKSNSRAHVPQALKGISQSSMTSERTSVSTAVHHRRTKSEAPTSTATTAAAAPANKSNEPKKPSMESKANESHTTKTRSQSLKLSDVRPRYLEPKKVHTTQALGNGPVRSSTSSSIPGNLAKKQNYQHSSSESSRHSSPAARKHLNGKVTANIKSTNNMSLDSLTSANARTGNRSKTNKSSDNERLSDLCVDDSMNESMKSSVITNKSASRESLLSNRLGRPTKLKSDSCNSQKTRANGSVKPARPTSLGPRAPKYLQQKITSTGSSPSSVTTTKSATSRLSSVSSTQSSRDFYKRSISVPGQSAGGDGSQNQPQTKHSFLSAKSREILARRAEKEKNKQQQEELLKQTQKDRLHNPNETKTANNKNNLNVGGGAPVMRSASHSSVMTTLRNNGPPSNIPTRRPNSLQLKKSHNAKTNQNNSNNFRNHKSSSGGEIYHTAQAVKQKIELLIKTSAKAVNNDDDGHPSIVVESKLERSSTFCKDAADVADINELQIIE</sequence>
<feature type="region of interest" description="Disordered" evidence="1">
    <location>
        <begin position="1"/>
        <end position="115"/>
    </location>
</feature>
<name>A0A1I8N2Z2_MUSDO</name>
<feature type="compositionally biased region" description="Low complexity" evidence="1">
    <location>
        <begin position="1927"/>
        <end position="1937"/>
    </location>
</feature>
<dbReference type="Gene3D" id="3.30.710.10">
    <property type="entry name" value="Potassium Channel Kv1.1, Chain A"/>
    <property type="match status" value="1"/>
</dbReference>
<feature type="compositionally biased region" description="Basic residues" evidence="1">
    <location>
        <begin position="516"/>
        <end position="538"/>
    </location>
</feature>
<dbReference type="Proteomes" id="UP001652621">
    <property type="component" value="Unplaced"/>
</dbReference>
<feature type="region of interest" description="Disordered" evidence="1">
    <location>
        <begin position="237"/>
        <end position="281"/>
    </location>
</feature>
<feature type="region of interest" description="Disordered" evidence="1">
    <location>
        <begin position="142"/>
        <end position="161"/>
    </location>
</feature>
<feature type="compositionally biased region" description="Low complexity" evidence="1">
    <location>
        <begin position="545"/>
        <end position="561"/>
    </location>
</feature>
<dbReference type="GeneID" id="101894578"/>
<feature type="compositionally biased region" description="Polar residues" evidence="1">
    <location>
        <begin position="1951"/>
        <end position="1977"/>
    </location>
</feature>
<dbReference type="PANTHER" id="PTHR22427:SF7">
    <property type="entry name" value="GH15728P"/>
    <property type="match status" value="1"/>
</dbReference>
<evidence type="ECO:0000259" key="2">
    <source>
        <dbReference type="PROSITE" id="PS50097"/>
    </source>
</evidence>
<dbReference type="SMART" id="SM00225">
    <property type="entry name" value="BTB"/>
    <property type="match status" value="1"/>
</dbReference>
<reference evidence="3" key="1">
    <citation type="submission" date="2020-05" db="UniProtKB">
        <authorList>
            <consortium name="EnsemblMetazoa"/>
        </authorList>
    </citation>
    <scope>IDENTIFICATION</scope>
    <source>
        <strain evidence="3">Aabys</strain>
    </source>
</reference>
<dbReference type="eggNOG" id="ENOG502QUK4">
    <property type="taxonomic scope" value="Eukaryota"/>
</dbReference>
<gene>
    <name evidence="3" type="primary">101894578</name>
    <name evidence="5" type="synonym">LOC101894578</name>
</gene>
<evidence type="ECO:0000313" key="5">
    <source>
        <dbReference type="RefSeq" id="XP_005177009.1"/>
    </source>
</evidence>
<feature type="region of interest" description="Disordered" evidence="1">
    <location>
        <begin position="1246"/>
        <end position="1290"/>
    </location>
</feature>
<feature type="region of interest" description="Disordered" evidence="1">
    <location>
        <begin position="643"/>
        <end position="664"/>
    </location>
</feature>
<dbReference type="EnsemblMetazoa" id="MDOA011000-RD">
    <property type="protein sequence ID" value="MDOA011000-PD"/>
    <property type="gene ID" value="MDOA011000"/>
</dbReference>
<dbReference type="VEuPathDB" id="VectorBase:MDOA011000"/>
<feature type="region of interest" description="Disordered" evidence="1">
    <location>
        <begin position="978"/>
        <end position="1033"/>
    </location>
</feature>
<dbReference type="RefSeq" id="XP_005177009.1">
    <property type="nucleotide sequence ID" value="XM_005176952.3"/>
</dbReference>
<feature type="compositionally biased region" description="Basic and acidic residues" evidence="1">
    <location>
        <begin position="485"/>
        <end position="497"/>
    </location>
</feature>
<dbReference type="PROSITE" id="PS50097">
    <property type="entry name" value="BTB"/>
    <property type="match status" value="1"/>
</dbReference>
<feature type="compositionally biased region" description="Acidic residues" evidence="1">
    <location>
        <begin position="448"/>
        <end position="460"/>
    </location>
</feature>
<dbReference type="InterPro" id="IPR043225">
    <property type="entry name" value="BACK_BTBD8"/>
</dbReference>
<dbReference type="PANTHER" id="PTHR22427">
    <property type="entry name" value="GH15728P"/>
    <property type="match status" value="1"/>
</dbReference>
<evidence type="ECO:0000313" key="4">
    <source>
        <dbReference type="Proteomes" id="UP001652621"/>
    </source>
</evidence>
<feature type="compositionally biased region" description="Polar residues" evidence="1">
    <location>
        <begin position="1999"/>
        <end position="2015"/>
    </location>
</feature>
<dbReference type="InterPro" id="IPR000210">
    <property type="entry name" value="BTB/POZ_dom"/>
</dbReference>
<dbReference type="KEGG" id="mde:101894578"/>
<feature type="compositionally biased region" description="Low complexity" evidence="1">
    <location>
        <begin position="104"/>
        <end position="113"/>
    </location>
</feature>
<dbReference type="VEuPathDB" id="VectorBase:MDOMA2_012565"/>
<dbReference type="CDD" id="cd18286">
    <property type="entry name" value="BTB2_POZ_BTBD8"/>
    <property type="match status" value="1"/>
</dbReference>
<feature type="compositionally biased region" description="Polar residues" evidence="1">
    <location>
        <begin position="2027"/>
        <end position="2037"/>
    </location>
</feature>
<feature type="compositionally biased region" description="Polar residues" evidence="1">
    <location>
        <begin position="2158"/>
        <end position="2169"/>
    </location>
</feature>
<dbReference type="OrthoDB" id="409642at2759"/>
<evidence type="ECO:0000313" key="3">
    <source>
        <dbReference type="EnsemblMetazoa" id="MDOA011000-PA"/>
    </source>
</evidence>
<feature type="compositionally biased region" description="Basic and acidic residues" evidence="1">
    <location>
        <begin position="791"/>
        <end position="802"/>
    </location>
</feature>
<feature type="compositionally biased region" description="Low complexity" evidence="1">
    <location>
        <begin position="2061"/>
        <end position="2089"/>
    </location>
</feature>
<feature type="compositionally biased region" description="Basic and acidic residues" evidence="1">
    <location>
        <begin position="1857"/>
        <end position="1873"/>
    </location>
</feature>
<feature type="region of interest" description="Disordered" evidence="1">
    <location>
        <begin position="745"/>
        <end position="812"/>
    </location>
</feature>
<feature type="compositionally biased region" description="Low complexity" evidence="1">
    <location>
        <begin position="756"/>
        <end position="767"/>
    </location>
</feature>
<feature type="region of interest" description="Disordered" evidence="1">
    <location>
        <begin position="1049"/>
        <end position="1099"/>
    </location>
</feature>
<reference evidence="5" key="2">
    <citation type="submission" date="2025-04" db="UniProtKB">
        <authorList>
            <consortium name="RefSeq"/>
        </authorList>
    </citation>
    <scope>IDENTIFICATION</scope>
    <source>
        <strain evidence="5">Aabys</strain>
    </source>
</reference>
<feature type="compositionally biased region" description="Low complexity" evidence="1">
    <location>
        <begin position="1839"/>
        <end position="1856"/>
    </location>
</feature>
<dbReference type="CDD" id="cd18490">
    <property type="entry name" value="BACK_BTBD8"/>
    <property type="match status" value="1"/>
</dbReference>
<feature type="region of interest" description="Disordered" evidence="1">
    <location>
        <begin position="321"/>
        <end position="579"/>
    </location>
</feature>
<evidence type="ECO:0000256" key="1">
    <source>
        <dbReference type="SAM" id="MobiDB-lite"/>
    </source>
</evidence>
<dbReference type="InterPro" id="IPR011333">
    <property type="entry name" value="SKP1/BTB/POZ_sf"/>
</dbReference>
<feature type="compositionally biased region" description="Polar residues" evidence="1">
    <location>
        <begin position="464"/>
        <end position="475"/>
    </location>
</feature>
<organism evidence="3">
    <name type="scientific">Musca domestica</name>
    <name type="common">House fly</name>
    <dbReference type="NCBI Taxonomy" id="7370"/>
    <lineage>
        <taxon>Eukaryota</taxon>
        <taxon>Metazoa</taxon>
        <taxon>Ecdysozoa</taxon>
        <taxon>Arthropoda</taxon>
        <taxon>Hexapoda</taxon>
        <taxon>Insecta</taxon>
        <taxon>Pterygota</taxon>
        <taxon>Neoptera</taxon>
        <taxon>Endopterygota</taxon>
        <taxon>Diptera</taxon>
        <taxon>Brachycera</taxon>
        <taxon>Muscomorpha</taxon>
        <taxon>Muscoidea</taxon>
        <taxon>Muscidae</taxon>
        <taxon>Musca</taxon>
    </lineage>
</organism>
<feature type="compositionally biased region" description="Polar residues" evidence="1">
    <location>
        <begin position="1815"/>
        <end position="1829"/>
    </location>
</feature>
<dbReference type="SUPFAM" id="SSF54695">
    <property type="entry name" value="POZ domain"/>
    <property type="match status" value="1"/>
</dbReference>
<feature type="compositionally biased region" description="Polar residues" evidence="1">
    <location>
        <begin position="88"/>
        <end position="97"/>
    </location>
</feature>
<keyword evidence="4" id="KW-1185">Reference proteome</keyword>
<feature type="compositionally biased region" description="Polar residues" evidence="1">
    <location>
        <begin position="2180"/>
        <end position="2232"/>
    </location>
</feature>
<feature type="compositionally biased region" description="Polar residues" evidence="1">
    <location>
        <begin position="2109"/>
        <end position="2118"/>
    </location>
</feature>
<feature type="region of interest" description="Disordered" evidence="1">
    <location>
        <begin position="1999"/>
        <end position="2232"/>
    </location>
</feature>
<feature type="compositionally biased region" description="Basic and acidic residues" evidence="1">
    <location>
        <begin position="1884"/>
        <end position="1895"/>
    </location>
</feature>
<feature type="domain" description="BTB" evidence="2">
    <location>
        <begin position="1378"/>
        <end position="1442"/>
    </location>
</feature>
<feature type="compositionally biased region" description="Pro residues" evidence="1">
    <location>
        <begin position="143"/>
        <end position="152"/>
    </location>
</feature>
<feature type="compositionally biased region" description="Polar residues" evidence="1">
    <location>
        <begin position="1898"/>
        <end position="1926"/>
    </location>
</feature>
<proteinExistence type="predicted"/>
<feature type="compositionally biased region" description="Basic and acidic residues" evidence="1">
    <location>
        <begin position="252"/>
        <end position="266"/>
    </location>
</feature>
<dbReference type="Pfam" id="PF26017">
    <property type="entry name" value="BACK_BTBD8"/>
    <property type="match status" value="1"/>
</dbReference>
<feature type="compositionally biased region" description="Low complexity" evidence="1">
    <location>
        <begin position="1"/>
        <end position="29"/>
    </location>
</feature>
<feature type="region of interest" description="Disordered" evidence="1">
    <location>
        <begin position="1798"/>
        <end position="1985"/>
    </location>
</feature>
<feature type="compositionally biased region" description="Low complexity" evidence="1">
    <location>
        <begin position="385"/>
        <end position="413"/>
    </location>
</feature>
<feature type="compositionally biased region" description="Basic and acidic residues" evidence="1">
    <location>
        <begin position="354"/>
        <end position="363"/>
    </location>
</feature>
<accession>A0A1I8N2Z2</accession>
<dbReference type="STRING" id="7370.A0A1I8N2Z2"/>
<dbReference type="EnsemblMetazoa" id="MDOA011000-RA">
    <property type="protein sequence ID" value="MDOA011000-PA"/>
    <property type="gene ID" value="MDOA011000"/>
</dbReference>
<dbReference type="Pfam" id="PF00651">
    <property type="entry name" value="BTB"/>
    <property type="match status" value="1"/>
</dbReference>